<evidence type="ECO:0000313" key="1">
    <source>
        <dbReference type="EMBL" id="KAK2823767.1"/>
    </source>
</evidence>
<comment type="caution">
    <text evidence="1">The sequence shown here is derived from an EMBL/GenBank/DDBJ whole genome shotgun (WGS) entry which is preliminary data.</text>
</comment>
<dbReference type="Proteomes" id="UP001187315">
    <property type="component" value="Unassembled WGS sequence"/>
</dbReference>
<accession>A0AA88LTH3</accession>
<proteinExistence type="predicted"/>
<evidence type="ECO:0000313" key="2">
    <source>
        <dbReference type="Proteomes" id="UP001187315"/>
    </source>
</evidence>
<reference evidence="1" key="1">
    <citation type="submission" date="2023-08" db="EMBL/GenBank/DDBJ databases">
        <title>Pelteobagrus vachellii genome.</title>
        <authorList>
            <person name="Liu H."/>
        </authorList>
    </citation>
    <scope>NUCLEOTIDE SEQUENCE</scope>
    <source>
        <strain evidence="1">PRFRI_2022a</strain>
        <tissue evidence="1">Muscle</tissue>
    </source>
</reference>
<keyword evidence="2" id="KW-1185">Reference proteome</keyword>
<gene>
    <name evidence="1" type="ORF">Q7C36_020367</name>
</gene>
<dbReference type="EMBL" id="JAVHJS010000021">
    <property type="protein sequence ID" value="KAK2823767.1"/>
    <property type="molecule type" value="Genomic_DNA"/>
</dbReference>
<dbReference type="AlphaFoldDB" id="A0AA88LTH3"/>
<organism evidence="1 2">
    <name type="scientific">Tachysurus vachellii</name>
    <name type="common">Darkbarbel catfish</name>
    <name type="synonym">Pelteobagrus vachellii</name>
    <dbReference type="NCBI Taxonomy" id="175792"/>
    <lineage>
        <taxon>Eukaryota</taxon>
        <taxon>Metazoa</taxon>
        <taxon>Chordata</taxon>
        <taxon>Craniata</taxon>
        <taxon>Vertebrata</taxon>
        <taxon>Euteleostomi</taxon>
        <taxon>Actinopterygii</taxon>
        <taxon>Neopterygii</taxon>
        <taxon>Teleostei</taxon>
        <taxon>Ostariophysi</taxon>
        <taxon>Siluriformes</taxon>
        <taxon>Bagridae</taxon>
        <taxon>Tachysurus</taxon>
    </lineage>
</organism>
<name>A0AA88LTH3_TACVA</name>
<sequence length="87" mass="9652">MSVKRYRPEEDGGRRMALFIAELLIQCEYQDTEKAKMADNDVTGVDRNQSCQCLGRELFTEAHGEPATAAVTSGFHYGPAMPLGWIA</sequence>
<protein>
    <submittedName>
        <fullName evidence="1">Uncharacterized protein</fullName>
    </submittedName>
</protein>